<keyword evidence="3" id="KW-0808">Transferase</keyword>
<dbReference type="Pfam" id="PF12500">
    <property type="entry name" value="TRSP"/>
    <property type="match status" value="1"/>
</dbReference>
<proteinExistence type="predicted"/>
<name>A0A285CL34_9BACI</name>
<dbReference type="Gene3D" id="3.40.50.2020">
    <property type="match status" value="1"/>
</dbReference>
<dbReference type="CDD" id="cd06223">
    <property type="entry name" value="PRTases_typeI"/>
    <property type="match status" value="1"/>
</dbReference>
<evidence type="ECO:0000313" key="4">
    <source>
        <dbReference type="Proteomes" id="UP000219546"/>
    </source>
</evidence>
<dbReference type="SUPFAM" id="SSF53271">
    <property type="entry name" value="PRTase-like"/>
    <property type="match status" value="1"/>
</dbReference>
<dbReference type="InterPro" id="IPR029057">
    <property type="entry name" value="PRTase-like"/>
</dbReference>
<dbReference type="InterPro" id="IPR000836">
    <property type="entry name" value="PRTase_dom"/>
</dbReference>
<evidence type="ECO:0000259" key="2">
    <source>
        <dbReference type="Pfam" id="PF15609"/>
    </source>
</evidence>
<dbReference type="GO" id="GO:0016757">
    <property type="term" value="F:glycosyltransferase activity"/>
    <property type="evidence" value="ECO:0007669"/>
    <property type="project" value="UniProtKB-KW"/>
</dbReference>
<accession>A0A285CL34</accession>
<dbReference type="InterPro" id="IPR041688">
    <property type="entry name" value="PRTase_2"/>
</dbReference>
<reference evidence="3 4" key="1">
    <citation type="submission" date="2017-08" db="EMBL/GenBank/DDBJ databases">
        <authorList>
            <person name="de Groot N.N."/>
        </authorList>
    </citation>
    <scope>NUCLEOTIDE SEQUENCE [LARGE SCALE GENOMIC DNA]</scope>
    <source>
        <strain evidence="3 4">JC228</strain>
    </source>
</reference>
<dbReference type="PIRSF" id="PIRSF020967">
    <property type="entry name" value="UCP020967"/>
    <property type="match status" value="1"/>
</dbReference>
<protein>
    <submittedName>
        <fullName evidence="3">Phosphoribosyltransferase-like predicted ribonucleoside biosynthesis protein</fullName>
    </submittedName>
</protein>
<feature type="domain" description="TRSP" evidence="1">
    <location>
        <begin position="312"/>
        <end position="436"/>
    </location>
</feature>
<dbReference type="EMBL" id="OAOP01000002">
    <property type="protein sequence ID" value="SNX68264.1"/>
    <property type="molecule type" value="Genomic_DNA"/>
</dbReference>
<gene>
    <name evidence="3" type="ORF">SAMN05877753_102440</name>
</gene>
<dbReference type="Pfam" id="PF15609">
    <property type="entry name" value="PRTase_2"/>
    <property type="match status" value="1"/>
</dbReference>
<keyword evidence="4" id="KW-1185">Reference proteome</keyword>
<dbReference type="AlphaFoldDB" id="A0A285CL34"/>
<evidence type="ECO:0000259" key="1">
    <source>
        <dbReference type="Pfam" id="PF12500"/>
    </source>
</evidence>
<sequence>MISSGQQQTFHIAKSLAIKVKIEHNPYQLSLDDCFKMALRNNKKRAFLFVSKWLGKHIPIEPKKSLFIGALLGYEYKRQKQNEKVSARIIDLIHSIFNKPRELDESEWVFQTDDPVTFIGFAETATALGYSMFRCFPNSRFFHTTREEVVGRDSFITFEEEHSHATSHRCYVDESYINHQEEIVLIDDELTTGKTVRNIIRSIQKHFPRKRYTVVTILDWRSPEDRELFKELEQECNCEVRVVSLIRGTMTLNQTGPLQFDQSEGGEKSLSIMNPEITLTHLSAICSPPFEMIRNFSLSSNMETYQVPFLKETGRFGLQGIEIPQIEYWIKNLAQQLKKERGSGRLLCLGSEEFMYLPMLLASELGEDVLYQSTTRSPIHVQQTPDYGILRGSHFPAPIDEEISHYVYNILENQYNEIWVFYERMPKLENVDKMREALMYTGVKKINIFYFLKGE</sequence>
<dbReference type="InterPro" id="IPR022537">
    <property type="entry name" value="TRSP_dom"/>
</dbReference>
<evidence type="ECO:0000313" key="3">
    <source>
        <dbReference type="EMBL" id="SNX68264.1"/>
    </source>
</evidence>
<keyword evidence="3" id="KW-0328">Glycosyltransferase</keyword>
<feature type="domain" description="Orotate phosphoribosyltransferase-like" evidence="2">
    <location>
        <begin position="35"/>
        <end position="249"/>
    </location>
</feature>
<dbReference type="Proteomes" id="UP000219546">
    <property type="component" value="Unassembled WGS sequence"/>
</dbReference>
<organism evidence="3 4">
    <name type="scientific">Bacillus oleivorans</name>
    <dbReference type="NCBI Taxonomy" id="1448271"/>
    <lineage>
        <taxon>Bacteria</taxon>
        <taxon>Bacillati</taxon>
        <taxon>Bacillota</taxon>
        <taxon>Bacilli</taxon>
        <taxon>Bacillales</taxon>
        <taxon>Bacillaceae</taxon>
        <taxon>Bacillus</taxon>
    </lineage>
</organism>
<dbReference type="InterPro" id="IPR011214">
    <property type="entry name" value="UCP020967"/>
</dbReference>